<evidence type="ECO:0000256" key="3">
    <source>
        <dbReference type="ARBA" id="ARBA00022448"/>
    </source>
</evidence>
<feature type="transmembrane region" description="Helical" evidence="7">
    <location>
        <begin position="231"/>
        <end position="253"/>
    </location>
</feature>
<feature type="transmembrane region" description="Helical" evidence="7">
    <location>
        <begin position="379"/>
        <end position="398"/>
    </location>
</feature>
<evidence type="ECO:0000313" key="9">
    <source>
        <dbReference type="Proteomes" id="UP000732619"/>
    </source>
</evidence>
<feature type="transmembrane region" description="Helical" evidence="7">
    <location>
        <begin position="346"/>
        <end position="367"/>
    </location>
</feature>
<dbReference type="EMBL" id="SUTG01000066">
    <property type="protein sequence ID" value="MBE6513302.1"/>
    <property type="molecule type" value="Genomic_DNA"/>
</dbReference>
<dbReference type="GO" id="GO:0042907">
    <property type="term" value="F:xanthine transmembrane transporter activity"/>
    <property type="evidence" value="ECO:0007669"/>
    <property type="project" value="TreeGrafter"/>
</dbReference>
<keyword evidence="6 7" id="KW-0472">Membrane</keyword>
<dbReference type="PROSITE" id="PS01116">
    <property type="entry name" value="XANTH_URACIL_PERMASE"/>
    <property type="match status" value="1"/>
</dbReference>
<dbReference type="PANTHER" id="PTHR42810:SF2">
    <property type="entry name" value="PURINE PERMEASE C1399.01C-RELATED"/>
    <property type="match status" value="1"/>
</dbReference>
<accession>A0A8T3VPS0</accession>
<feature type="transmembrane region" description="Helical" evidence="7">
    <location>
        <begin position="102"/>
        <end position="120"/>
    </location>
</feature>
<dbReference type="AlphaFoldDB" id="A0A8T3VPS0"/>
<dbReference type="Proteomes" id="UP000732619">
    <property type="component" value="Unassembled WGS sequence"/>
</dbReference>
<keyword evidence="5 7" id="KW-1133">Transmembrane helix</keyword>
<feature type="transmembrane region" description="Helical" evidence="7">
    <location>
        <begin position="78"/>
        <end position="96"/>
    </location>
</feature>
<feature type="transmembrane region" description="Helical" evidence="7">
    <location>
        <begin position="191"/>
        <end position="211"/>
    </location>
</feature>
<evidence type="ECO:0000256" key="4">
    <source>
        <dbReference type="ARBA" id="ARBA00022692"/>
    </source>
</evidence>
<organism evidence="8 9">
    <name type="scientific">Methanobrevibacter olleyae</name>
    <dbReference type="NCBI Taxonomy" id="294671"/>
    <lineage>
        <taxon>Archaea</taxon>
        <taxon>Methanobacteriati</taxon>
        <taxon>Methanobacteriota</taxon>
        <taxon>Methanomada group</taxon>
        <taxon>Methanobacteria</taxon>
        <taxon>Methanobacteriales</taxon>
        <taxon>Methanobacteriaceae</taxon>
        <taxon>Methanobrevibacter</taxon>
    </lineage>
</organism>
<dbReference type="InterPro" id="IPR006043">
    <property type="entry name" value="NCS2"/>
</dbReference>
<evidence type="ECO:0000256" key="5">
    <source>
        <dbReference type="ARBA" id="ARBA00022989"/>
    </source>
</evidence>
<feature type="transmembrane region" description="Helical" evidence="7">
    <location>
        <begin position="165"/>
        <end position="184"/>
    </location>
</feature>
<evidence type="ECO:0000256" key="1">
    <source>
        <dbReference type="ARBA" id="ARBA00004141"/>
    </source>
</evidence>
<proteinExistence type="inferred from homology"/>
<feature type="transmembrane region" description="Helical" evidence="7">
    <location>
        <begin position="316"/>
        <end position="340"/>
    </location>
</feature>
<reference evidence="8" key="1">
    <citation type="submission" date="2019-04" db="EMBL/GenBank/DDBJ databases">
        <title>Evolution of Biomass-Degrading Anaerobic Consortia Revealed by Metagenomics.</title>
        <authorList>
            <person name="Peng X."/>
        </authorList>
    </citation>
    <scope>NUCLEOTIDE SEQUENCE</scope>
    <source>
        <strain evidence="8">SIG14</strain>
    </source>
</reference>
<evidence type="ECO:0000256" key="2">
    <source>
        <dbReference type="ARBA" id="ARBA00008821"/>
    </source>
</evidence>
<dbReference type="InterPro" id="IPR006042">
    <property type="entry name" value="Xan_ur_permease"/>
</dbReference>
<evidence type="ECO:0000313" key="8">
    <source>
        <dbReference type="EMBL" id="MBE6513302.1"/>
    </source>
</evidence>
<feature type="transmembrane region" description="Helical" evidence="7">
    <location>
        <begin position="132"/>
        <end position="153"/>
    </location>
</feature>
<keyword evidence="4 7" id="KW-0812">Transmembrane</keyword>
<sequence length="436" mass="45876">MSENDSDMIYDLWDKPPVFELILLSLQRLCAIFGATILVPIVVNTTVGEPVLSIPVALIASGVGTLIYVIATRNRSPVYLGSSFAFIAPMIAGFAIGGKSSIFSALMVVGLVYVAIAIIIRVTGNEWINKLLPPVIVGPMIMVIGLCLAPTAIQEIGLDQAVIPINNLIVALVAFLTTAVIAIRGRGMLKVIPFLIGIIVSYAVAACLGMVDFSGFFAASVLEVPEFYMPFVNYSFNPAALLTIVPIALVTMVEHVGDHKVLGEIIGRDLISDPGLNKTLLGDGLATFFAAFIGGPANTTYGENTSVVGLTRVASIYVIGLTAVFAILFAFSGHLTALLAAMPNPVIGGVAILLYGFIAVNGVKLLIQEEVDFNNNKNIVVAATMLVLGLGGATLSLVHGDLSISILGMALAAIVGVVLNLLIPEREDDNEFTEVH</sequence>
<comment type="caution">
    <text evidence="8">The sequence shown here is derived from an EMBL/GenBank/DDBJ whole genome shotgun (WGS) entry which is preliminary data.</text>
</comment>
<dbReference type="Pfam" id="PF00860">
    <property type="entry name" value="Xan_ur_permease"/>
    <property type="match status" value="1"/>
</dbReference>
<comment type="subcellular location">
    <subcellularLocation>
        <location evidence="1">Membrane</location>
        <topology evidence="1">Multi-pass membrane protein</topology>
    </subcellularLocation>
</comment>
<dbReference type="NCBIfam" id="TIGR00801">
    <property type="entry name" value="ncs2"/>
    <property type="match status" value="1"/>
</dbReference>
<comment type="similarity">
    <text evidence="2">Belongs to the nucleobase:cation symporter-2 (NCS2) (TC 2.A.40) family.</text>
</comment>
<dbReference type="GO" id="GO:0005886">
    <property type="term" value="C:plasma membrane"/>
    <property type="evidence" value="ECO:0007669"/>
    <property type="project" value="UniProtKB-ARBA"/>
</dbReference>
<feature type="transmembrane region" description="Helical" evidence="7">
    <location>
        <begin position="54"/>
        <end position="71"/>
    </location>
</feature>
<feature type="transmembrane region" description="Helical" evidence="7">
    <location>
        <begin position="21"/>
        <end position="42"/>
    </location>
</feature>
<name>A0A8T3VPS0_METOL</name>
<dbReference type="PANTHER" id="PTHR42810">
    <property type="entry name" value="PURINE PERMEASE C1399.01C-RELATED"/>
    <property type="match status" value="1"/>
</dbReference>
<evidence type="ECO:0000256" key="7">
    <source>
        <dbReference type="SAM" id="Phobius"/>
    </source>
</evidence>
<protein>
    <submittedName>
        <fullName evidence="8">Uracil-xanthine permease</fullName>
    </submittedName>
</protein>
<gene>
    <name evidence="8" type="ORF">E7Z75_09220</name>
</gene>
<feature type="transmembrane region" description="Helical" evidence="7">
    <location>
        <begin position="404"/>
        <end position="423"/>
    </location>
</feature>
<keyword evidence="3" id="KW-0813">Transport</keyword>
<evidence type="ECO:0000256" key="6">
    <source>
        <dbReference type="ARBA" id="ARBA00023136"/>
    </source>
</evidence>